<keyword evidence="5" id="KW-1185">Reference proteome</keyword>
<evidence type="ECO:0000313" key="5">
    <source>
        <dbReference type="Proteomes" id="UP000002943"/>
    </source>
</evidence>
<dbReference type="Pfam" id="PF11932">
    <property type="entry name" value="DUF3450"/>
    <property type="match status" value="1"/>
</dbReference>
<keyword evidence="2" id="KW-0732">Signal</keyword>
<dbReference type="Proteomes" id="UP000002943">
    <property type="component" value="Unassembled WGS sequence"/>
</dbReference>
<feature type="chain" id="PRO_5003166640" description="WWE domain-containing protein" evidence="2">
    <location>
        <begin position="22"/>
        <end position="253"/>
    </location>
</feature>
<dbReference type="PIRSF" id="PIRSF028069">
    <property type="entry name" value="UCP028069"/>
    <property type="match status" value="1"/>
</dbReference>
<name>E3BFN8_9VIBR</name>
<evidence type="ECO:0000256" key="2">
    <source>
        <dbReference type="SAM" id="SignalP"/>
    </source>
</evidence>
<comment type="caution">
    <text evidence="4">The sequence shown here is derived from an EMBL/GenBank/DDBJ whole genome shotgun (WGS) entry which is preliminary data.</text>
</comment>
<dbReference type="PROSITE" id="PS50918">
    <property type="entry name" value="WWE"/>
    <property type="match status" value="1"/>
</dbReference>
<proteinExistence type="predicted"/>
<feature type="coiled-coil region" evidence="1">
    <location>
        <begin position="73"/>
        <end position="100"/>
    </location>
</feature>
<reference evidence="4 5" key="1">
    <citation type="journal article" date="2012" name="Int. J. Syst. Evol. Microbiol.">
        <title>Vibrio caribbeanicus sp. nov., isolated from the marine sponge Scleritoderma cyanea.</title>
        <authorList>
            <person name="Hoffmann M."/>
            <person name="Monday S.R."/>
            <person name="Allard M.W."/>
            <person name="Strain E.A."/>
            <person name="Whittaker P."/>
            <person name="Naum M."/>
            <person name="McCarthy P.J."/>
            <person name="Lopez J.V."/>
            <person name="Fischer M."/>
            <person name="Brown E.W."/>
        </authorList>
    </citation>
    <scope>NUCLEOTIDE SEQUENCE [LARGE SCALE GENOMIC DNA]</scope>
    <source>
        <strain evidence="4 5">ATCC BAA-2122</strain>
    </source>
</reference>
<dbReference type="InterPro" id="IPR004170">
    <property type="entry name" value="WWE_dom"/>
</dbReference>
<dbReference type="InterPro" id="IPR016866">
    <property type="entry name" value="UCP028069"/>
</dbReference>
<dbReference type="STRING" id="796620.VIBC2010_10517"/>
<gene>
    <name evidence="4" type="ORF">VIBC2010_10517</name>
</gene>
<feature type="domain" description="WWE" evidence="3">
    <location>
        <begin position="192"/>
        <end position="253"/>
    </location>
</feature>
<feature type="signal peptide" evidence="2">
    <location>
        <begin position="1"/>
        <end position="21"/>
    </location>
</feature>
<dbReference type="eggNOG" id="COG3883">
    <property type="taxonomic scope" value="Bacteria"/>
</dbReference>
<accession>E3BFN8</accession>
<keyword evidence="1" id="KW-0175">Coiled coil</keyword>
<dbReference type="RefSeq" id="WP_009599738.1">
    <property type="nucleotide sequence ID" value="NZ_AEIU01000022.1"/>
</dbReference>
<dbReference type="AlphaFoldDB" id="E3BFN8"/>
<dbReference type="OrthoDB" id="5880116at2"/>
<evidence type="ECO:0000256" key="1">
    <source>
        <dbReference type="SAM" id="Coils"/>
    </source>
</evidence>
<sequence>MNIKTVSLPLLLALAASGSNANTLEHAQDIQKKTNDSSISSQKRVDMSADRTLELQTEIEQIRLEIKNLTVYRNHLSSLVKSQNNEMDSLEQQIEEVKTTRQRVVPLMYDMIDGLRQIVASGPPIKLNIRQKRIAKLDSMMSRADISDAEKYRRILDAYQIELDYGTLLEVYRGEIKVGLENIQADIFHLGRISIVARSINKMKYWSWDGNSGSWVEMNGSLNSEIDKAFNLVEQKSTSMVTLPVSLNAGGVK</sequence>
<dbReference type="EMBL" id="AEIU01000022">
    <property type="protein sequence ID" value="EFP98216.1"/>
    <property type="molecule type" value="Genomic_DNA"/>
</dbReference>
<evidence type="ECO:0000259" key="3">
    <source>
        <dbReference type="PROSITE" id="PS50918"/>
    </source>
</evidence>
<protein>
    <recommendedName>
        <fullName evidence="3">WWE domain-containing protein</fullName>
    </recommendedName>
</protein>
<organism evidence="4 5">
    <name type="scientific">Vibrio caribbeanicus ATCC BAA-2122</name>
    <dbReference type="NCBI Taxonomy" id="796620"/>
    <lineage>
        <taxon>Bacteria</taxon>
        <taxon>Pseudomonadati</taxon>
        <taxon>Pseudomonadota</taxon>
        <taxon>Gammaproteobacteria</taxon>
        <taxon>Vibrionales</taxon>
        <taxon>Vibrionaceae</taxon>
        <taxon>Vibrio</taxon>
    </lineage>
</organism>
<evidence type="ECO:0000313" key="4">
    <source>
        <dbReference type="EMBL" id="EFP98216.1"/>
    </source>
</evidence>